<dbReference type="Proteomes" id="UP001470023">
    <property type="component" value="Unassembled WGS sequence"/>
</dbReference>
<evidence type="ECO:0000313" key="2">
    <source>
        <dbReference type="EMBL" id="MER6428482.1"/>
    </source>
</evidence>
<feature type="transmembrane region" description="Helical" evidence="1">
    <location>
        <begin position="54"/>
        <end position="77"/>
    </location>
</feature>
<dbReference type="RefSeq" id="WP_352063462.1">
    <property type="nucleotide sequence ID" value="NZ_JBEPAZ010000008.1"/>
</dbReference>
<reference evidence="2 3" key="1">
    <citation type="submission" date="2024-06" db="EMBL/GenBank/DDBJ databases">
        <title>The Natural Products Discovery Center: Release of the First 8490 Sequenced Strains for Exploring Actinobacteria Biosynthetic Diversity.</title>
        <authorList>
            <person name="Kalkreuter E."/>
            <person name="Kautsar S.A."/>
            <person name="Yang D."/>
            <person name="Bader C.D."/>
            <person name="Teijaro C.N."/>
            <person name="Fluegel L."/>
            <person name="Davis C.M."/>
            <person name="Simpson J.R."/>
            <person name="Lauterbach L."/>
            <person name="Steele A.D."/>
            <person name="Gui C."/>
            <person name="Meng S."/>
            <person name="Li G."/>
            <person name="Viehrig K."/>
            <person name="Ye F."/>
            <person name="Su P."/>
            <person name="Kiefer A.F."/>
            <person name="Nichols A."/>
            <person name="Cepeda A.J."/>
            <person name="Yan W."/>
            <person name="Fan B."/>
            <person name="Jiang Y."/>
            <person name="Adhikari A."/>
            <person name="Zheng C.-J."/>
            <person name="Schuster L."/>
            <person name="Cowan T.M."/>
            <person name="Smanski M.J."/>
            <person name="Chevrette M.G."/>
            <person name="De Carvalho L.P.S."/>
            <person name="Shen B."/>
        </authorList>
    </citation>
    <scope>NUCLEOTIDE SEQUENCE [LARGE SCALE GENOMIC DNA]</scope>
    <source>
        <strain evidence="2 3">NPDC001166</strain>
    </source>
</reference>
<keyword evidence="1" id="KW-0812">Transmembrane</keyword>
<keyword evidence="1" id="KW-1133">Transmembrane helix</keyword>
<organism evidence="2 3">
    <name type="scientific">Streptomyces sp. 900105245</name>
    <dbReference type="NCBI Taxonomy" id="3154379"/>
    <lineage>
        <taxon>Bacteria</taxon>
        <taxon>Bacillati</taxon>
        <taxon>Actinomycetota</taxon>
        <taxon>Actinomycetes</taxon>
        <taxon>Kitasatosporales</taxon>
        <taxon>Streptomycetaceae</taxon>
        <taxon>Streptomyces</taxon>
    </lineage>
</organism>
<gene>
    <name evidence="2" type="ORF">ABT272_12125</name>
</gene>
<feature type="transmembrane region" description="Helical" evidence="1">
    <location>
        <begin position="89"/>
        <end position="107"/>
    </location>
</feature>
<accession>A0ABV1U4Q5</accession>
<evidence type="ECO:0000256" key="1">
    <source>
        <dbReference type="SAM" id="Phobius"/>
    </source>
</evidence>
<keyword evidence="3" id="KW-1185">Reference proteome</keyword>
<sequence>MVEHVRGGDTAQAAADLRGLGVLLGGAALVGVLTGLVLAGVLPLVSRPVRRTAGFAWAGTLTAGVLLPAEFAVAGGALDGGYAEFAPTFWLWPVTAAVAGPHSADVVGRARTRDRLWTPWPPGRLRRD</sequence>
<comment type="caution">
    <text evidence="2">The sequence shown here is derived from an EMBL/GenBank/DDBJ whole genome shotgun (WGS) entry which is preliminary data.</text>
</comment>
<evidence type="ECO:0000313" key="3">
    <source>
        <dbReference type="Proteomes" id="UP001470023"/>
    </source>
</evidence>
<dbReference type="EMBL" id="JBEPAZ010000008">
    <property type="protein sequence ID" value="MER6428482.1"/>
    <property type="molecule type" value="Genomic_DNA"/>
</dbReference>
<protein>
    <submittedName>
        <fullName evidence="2">Uncharacterized protein</fullName>
    </submittedName>
</protein>
<feature type="transmembrane region" description="Helical" evidence="1">
    <location>
        <begin position="20"/>
        <end position="42"/>
    </location>
</feature>
<proteinExistence type="predicted"/>
<keyword evidence="1" id="KW-0472">Membrane</keyword>
<name>A0ABV1U4Q5_9ACTN</name>